<protein>
    <recommendedName>
        <fullName evidence="13">PRA1 family protein</fullName>
    </recommendedName>
</protein>
<feature type="transmembrane region" description="Helical" evidence="13">
    <location>
        <begin position="97"/>
        <end position="114"/>
    </location>
</feature>
<reference evidence="14" key="1">
    <citation type="submission" date="2021-04" db="EMBL/GenBank/DDBJ databases">
        <authorList>
            <consortium name="Wellcome Sanger Institute Data Sharing"/>
        </authorList>
    </citation>
    <scope>NUCLEOTIDE SEQUENCE [LARGE SCALE GENOMIC DNA]</scope>
</reference>
<feature type="transmembrane region" description="Helical" evidence="13">
    <location>
        <begin position="68"/>
        <end position="85"/>
    </location>
</feature>
<dbReference type="GO" id="GO:0051051">
    <property type="term" value="P:negative regulation of transport"/>
    <property type="evidence" value="ECO:0007669"/>
    <property type="project" value="TreeGrafter"/>
</dbReference>
<keyword evidence="9 13" id="KW-1133">Transmembrane helix</keyword>
<evidence type="ECO:0000256" key="5">
    <source>
        <dbReference type="ARBA" id="ARBA00022475"/>
    </source>
</evidence>
<keyword evidence="8" id="KW-0256">Endoplasmic reticulum</keyword>
<dbReference type="OrthoDB" id="18213at2759"/>
<evidence type="ECO:0000256" key="1">
    <source>
        <dbReference type="ARBA" id="ARBA00004245"/>
    </source>
</evidence>
<evidence type="ECO:0000256" key="7">
    <source>
        <dbReference type="ARBA" id="ARBA00022692"/>
    </source>
</evidence>
<dbReference type="InParanoid" id="A0A3Q1HZI5"/>
<dbReference type="GeneID" id="113154991"/>
<comment type="subcellular location">
    <subcellularLocation>
        <location evidence="3">Cell membrane</location>
        <topology evidence="3">Multi-pass membrane protein</topology>
    </subcellularLocation>
    <subcellularLocation>
        <location evidence="1">Cytoplasm</location>
        <location evidence="1">Cytoskeleton</location>
    </subcellularLocation>
    <subcellularLocation>
        <location evidence="2">Endoplasmic reticulum membrane</location>
        <topology evidence="2">Multi-pass membrane protein</topology>
    </subcellularLocation>
    <subcellularLocation>
        <location evidence="13">Membrane</location>
        <topology evidence="13">Multi-pass membrane protein</topology>
    </subcellularLocation>
</comment>
<evidence type="ECO:0000256" key="10">
    <source>
        <dbReference type="ARBA" id="ARBA00022990"/>
    </source>
</evidence>
<feature type="transmembrane region" description="Helical" evidence="13">
    <location>
        <begin position="120"/>
        <end position="140"/>
    </location>
</feature>
<evidence type="ECO:0000256" key="3">
    <source>
        <dbReference type="ARBA" id="ARBA00004651"/>
    </source>
</evidence>
<dbReference type="Pfam" id="PF03208">
    <property type="entry name" value="PRA1"/>
    <property type="match status" value="1"/>
</dbReference>
<organism evidence="14 15">
    <name type="scientific">Anabas testudineus</name>
    <name type="common">Climbing perch</name>
    <name type="synonym">Anthias testudineus</name>
    <dbReference type="NCBI Taxonomy" id="64144"/>
    <lineage>
        <taxon>Eukaryota</taxon>
        <taxon>Metazoa</taxon>
        <taxon>Chordata</taxon>
        <taxon>Craniata</taxon>
        <taxon>Vertebrata</taxon>
        <taxon>Euteleostomi</taxon>
        <taxon>Actinopterygii</taxon>
        <taxon>Neopterygii</taxon>
        <taxon>Teleostei</taxon>
        <taxon>Neoteleostei</taxon>
        <taxon>Acanthomorphata</taxon>
        <taxon>Anabantaria</taxon>
        <taxon>Anabantiformes</taxon>
        <taxon>Anabantoidei</taxon>
        <taxon>Anabantidae</taxon>
        <taxon>Anabas</taxon>
    </lineage>
</organism>
<evidence type="ECO:0000256" key="13">
    <source>
        <dbReference type="RuleBase" id="RU363107"/>
    </source>
</evidence>
<dbReference type="GeneTree" id="ENSGT00390000008631"/>
<dbReference type="InterPro" id="IPR004895">
    <property type="entry name" value="Prenylated_rab_accept_PRA1"/>
</dbReference>
<evidence type="ECO:0000256" key="2">
    <source>
        <dbReference type="ARBA" id="ARBA00004477"/>
    </source>
</evidence>
<keyword evidence="6" id="KW-0963">Cytoplasm</keyword>
<proteinExistence type="inferred from homology"/>
<name>A0A3Q1HZI5_ANATE</name>
<evidence type="ECO:0000256" key="9">
    <source>
        <dbReference type="ARBA" id="ARBA00022989"/>
    </source>
</evidence>
<dbReference type="FunCoup" id="A0A3Q1HZI5">
    <property type="interactions" value="948"/>
</dbReference>
<evidence type="ECO:0000256" key="4">
    <source>
        <dbReference type="ARBA" id="ARBA00006483"/>
    </source>
</evidence>
<evidence type="ECO:0000256" key="12">
    <source>
        <dbReference type="ARBA" id="ARBA00023212"/>
    </source>
</evidence>
<evidence type="ECO:0000256" key="11">
    <source>
        <dbReference type="ARBA" id="ARBA00023136"/>
    </source>
</evidence>
<evidence type="ECO:0000313" key="15">
    <source>
        <dbReference type="Proteomes" id="UP000265040"/>
    </source>
</evidence>
<dbReference type="Ensembl" id="ENSATET00000012969.3">
    <property type="protein sequence ID" value="ENSATEP00000012759.1"/>
    <property type="gene ID" value="ENSATEG00000008916.3"/>
</dbReference>
<accession>A0A3Q1HZI5</accession>
<reference evidence="14" key="3">
    <citation type="submission" date="2025-09" db="UniProtKB">
        <authorList>
            <consortium name="Ensembl"/>
        </authorList>
    </citation>
    <scope>IDENTIFICATION</scope>
</reference>
<dbReference type="GO" id="GO:0005856">
    <property type="term" value="C:cytoskeleton"/>
    <property type="evidence" value="ECO:0007669"/>
    <property type="project" value="UniProtKB-SubCell"/>
</dbReference>
<evidence type="ECO:0000256" key="8">
    <source>
        <dbReference type="ARBA" id="ARBA00022824"/>
    </source>
</evidence>
<feature type="transmembrane region" description="Helical" evidence="13">
    <location>
        <begin position="41"/>
        <end position="62"/>
    </location>
</feature>
<dbReference type="STRING" id="64144.ENSATEP00000012759"/>
<dbReference type="OMA" id="NKMEGAG"/>
<dbReference type="GO" id="GO:0005886">
    <property type="term" value="C:plasma membrane"/>
    <property type="evidence" value="ECO:0007669"/>
    <property type="project" value="UniProtKB-SubCell"/>
</dbReference>
<comment type="similarity">
    <text evidence="4 13">Belongs to the PRA1 family.</text>
</comment>
<dbReference type="Proteomes" id="UP000265040">
    <property type="component" value="Chromosome 5"/>
</dbReference>
<evidence type="ECO:0000313" key="14">
    <source>
        <dbReference type="Ensembl" id="ENSATEP00000012759.1"/>
    </source>
</evidence>
<dbReference type="CTD" id="450076"/>
<keyword evidence="11 13" id="KW-0472">Membrane</keyword>
<dbReference type="GO" id="GO:0005789">
    <property type="term" value="C:endoplasmic reticulum membrane"/>
    <property type="evidence" value="ECO:0007669"/>
    <property type="project" value="UniProtKB-SubCell"/>
</dbReference>
<reference evidence="14" key="2">
    <citation type="submission" date="2025-08" db="UniProtKB">
        <authorList>
            <consortium name="Ensembl"/>
        </authorList>
    </citation>
    <scope>IDENTIFICATION</scope>
</reference>
<dbReference type="PANTHER" id="PTHR12859:SF2">
    <property type="entry name" value="PRA1 FAMILY PROTEIN 3"/>
    <property type="match status" value="1"/>
</dbReference>
<keyword evidence="12" id="KW-0206">Cytoskeleton</keyword>
<sequence length="190" mass="21192">MAKVEVAPLRPWDDFYPGSERFAKPDVKDLAKWNNRVVSNLLYYQTNYLALAVAVFLVVGFLNPLGMFTAMAVVSAVFLGSVWAGDNRAVISNFKRQNPTAFVIAVMVASYFLISILGSVMVFMSAITLPLALIFAHASFRLRNMKNKLENKIEGAGLKRSPMGILLEALGQQEENFQKIQSLLEEKLKE</sequence>
<dbReference type="RefSeq" id="XP_026205230.1">
    <property type="nucleotide sequence ID" value="XM_026349445.1"/>
</dbReference>
<keyword evidence="15" id="KW-1185">Reference proteome</keyword>
<dbReference type="AlphaFoldDB" id="A0A3Q1HZI5"/>
<dbReference type="PANTHER" id="PTHR12859">
    <property type="entry name" value="PRA1 PROTEIN"/>
    <property type="match status" value="1"/>
</dbReference>
<keyword evidence="10" id="KW-0007">Acetylation</keyword>
<keyword evidence="5" id="KW-1003">Cell membrane</keyword>
<keyword evidence="7 13" id="KW-0812">Transmembrane</keyword>
<evidence type="ECO:0000256" key="6">
    <source>
        <dbReference type="ARBA" id="ARBA00022490"/>
    </source>
</evidence>